<dbReference type="KEGG" id="eff:skT53_25240"/>
<gene>
    <name evidence="1" type="ORF">skT53_25240</name>
</gene>
<accession>A0A7I8DF14</accession>
<evidence type="ECO:0000313" key="2">
    <source>
        <dbReference type="Proteomes" id="UP000593802"/>
    </source>
</evidence>
<dbReference type="EMBL" id="AP023366">
    <property type="protein sequence ID" value="BCJ87539.1"/>
    <property type="molecule type" value="Genomic_DNA"/>
</dbReference>
<sequence length="71" mass="7659">MVTPLTGAAYAVARKHEEAIRHGVKRIKAEVRLGTGVPISEFAKFRSEFAAKITGGIDLDIAFFKPGVCLT</sequence>
<dbReference type="Proteomes" id="UP000593802">
    <property type="component" value="Chromosome"/>
</dbReference>
<reference evidence="1 2" key="1">
    <citation type="submission" date="2020-08" db="EMBL/GenBank/DDBJ databases">
        <title>Complete Genome Sequence of Effusibacillus dendaii Strain skT53, Isolated from Farmland soil.</title>
        <authorList>
            <person name="Konishi T."/>
            <person name="Kawasaki H."/>
        </authorList>
    </citation>
    <scope>NUCLEOTIDE SEQUENCE [LARGE SCALE GENOMIC DNA]</scope>
    <source>
        <strain evidence="2">skT53</strain>
    </source>
</reference>
<proteinExistence type="predicted"/>
<protein>
    <submittedName>
        <fullName evidence="1">Uncharacterized protein</fullName>
    </submittedName>
</protein>
<dbReference type="AlphaFoldDB" id="A0A7I8DF14"/>
<evidence type="ECO:0000313" key="1">
    <source>
        <dbReference type="EMBL" id="BCJ87539.1"/>
    </source>
</evidence>
<name>A0A7I8DF14_9BACL</name>
<organism evidence="1 2">
    <name type="scientific">Effusibacillus dendaii</name>
    <dbReference type="NCBI Taxonomy" id="2743772"/>
    <lineage>
        <taxon>Bacteria</taxon>
        <taxon>Bacillati</taxon>
        <taxon>Bacillota</taxon>
        <taxon>Bacilli</taxon>
        <taxon>Bacillales</taxon>
        <taxon>Alicyclobacillaceae</taxon>
        <taxon>Effusibacillus</taxon>
    </lineage>
</organism>
<keyword evidence="2" id="KW-1185">Reference proteome</keyword>